<dbReference type="KEGG" id="mpg:Theba_1792"/>
<name>I2F690_9BACT</name>
<sequence>MTWLFSPETLGSFAIIFKLYREWEGEEKAVDIRVFNVEMDDRTLSECIPDYVTVLDSSPGFISRVIYSQPLLRKTYRLDFHGACGAIAKS</sequence>
<organism evidence="1 2">
    <name type="scientific">Mesotoga prima MesG1.Ag.4.2</name>
    <dbReference type="NCBI Taxonomy" id="660470"/>
    <lineage>
        <taxon>Bacteria</taxon>
        <taxon>Thermotogati</taxon>
        <taxon>Thermotogota</taxon>
        <taxon>Thermotogae</taxon>
        <taxon>Kosmotogales</taxon>
        <taxon>Kosmotogaceae</taxon>
        <taxon>Mesotoga</taxon>
    </lineage>
</organism>
<reference evidence="1 2" key="1">
    <citation type="journal article" date="2012" name="Genome Biol. Evol.">
        <title>Genome Sequence of the Mesophilic Thermotogales Bacterium Mesotoga prima MesG1.Ag.4.2 Reveals the Largest Thermotogales Genome To Date.</title>
        <authorList>
            <person name="Zhaxybayeva O."/>
            <person name="Swithers K.S."/>
            <person name="Foght J."/>
            <person name="Green A.G."/>
            <person name="Bruce D."/>
            <person name="Detter C."/>
            <person name="Han S."/>
            <person name="Teshima H."/>
            <person name="Han J."/>
            <person name="Woyke T."/>
            <person name="Pitluck S."/>
            <person name="Nolan M."/>
            <person name="Ivanova N."/>
            <person name="Pati A."/>
            <person name="Land M.L."/>
            <person name="Dlutek M."/>
            <person name="Doolittle W.F."/>
            <person name="Noll K.M."/>
            <person name="Nesbo C.L."/>
        </authorList>
    </citation>
    <scope>NUCLEOTIDE SEQUENCE [LARGE SCALE GENOMIC DNA]</scope>
    <source>
        <strain evidence="2">mesG1.Ag.4.2</strain>
    </source>
</reference>
<evidence type="ECO:0000313" key="1">
    <source>
        <dbReference type="EMBL" id="AFK07443.1"/>
    </source>
</evidence>
<protein>
    <submittedName>
        <fullName evidence="1">Uncharacterized protein</fullName>
    </submittedName>
</protein>
<dbReference type="HOGENOM" id="CLU_2437395_0_0_0"/>
<dbReference type="AlphaFoldDB" id="I2F690"/>
<dbReference type="EMBL" id="CP003532">
    <property type="protein sequence ID" value="AFK07443.1"/>
    <property type="molecule type" value="Genomic_DNA"/>
</dbReference>
<accession>I2F690</accession>
<keyword evidence="2" id="KW-1185">Reference proteome</keyword>
<proteinExistence type="predicted"/>
<gene>
    <name evidence="1" type="ORF">Theba_1792</name>
</gene>
<evidence type="ECO:0000313" key="2">
    <source>
        <dbReference type="Proteomes" id="UP000002881"/>
    </source>
</evidence>
<dbReference type="Proteomes" id="UP000002881">
    <property type="component" value="Chromosome"/>
</dbReference>